<sequence length="331" mass="36453">MYNVPMITDYDLRRQRHCVSCGLISRCGRTYFHDLRGPLKPNPHSMAYDDELSPAPQDDRRGDDEVCPATSTDWLRLSLGPPPNPLSSTVGAASSGGSERMKTSSASSSVALFSPLPFLAVWPSSSASGFPNPSAEDMAGPMVPWTGPHSREPPPQYWGRFWNVGNTNLALGGGPALILPPAMPEFVARQLAHPMMSSAGAPRMAVRVVSPPRRPQSGVWVTLQAKRNRGREPFLPQIPKSYLRIKDGRMTVRLLIKYLMNKLVLEDESEVEITCRGQGLLPSLSLLHVRDQLWCSRESSSSAAMPLQDSLNPDHIMMLHYGRRSPSSCIL</sequence>
<dbReference type="PANTHER" id="PTHR47290:SF4">
    <property type="entry name" value="RING FINGER PROTEIN"/>
    <property type="match status" value="1"/>
</dbReference>
<feature type="region of interest" description="Disordered" evidence="1">
    <location>
        <begin position="42"/>
        <end position="102"/>
    </location>
</feature>
<comment type="caution">
    <text evidence="2">The sequence shown here is derived from an EMBL/GenBank/DDBJ whole genome shotgun (WGS) entry which is preliminary data.</text>
</comment>
<reference evidence="2 3" key="1">
    <citation type="submission" date="2020-08" db="EMBL/GenBank/DDBJ databases">
        <title>Plant Genome Project.</title>
        <authorList>
            <person name="Zhang R.-G."/>
        </authorList>
    </citation>
    <scope>NUCLEOTIDE SEQUENCE [LARGE SCALE GENOMIC DNA]</scope>
    <source>
        <tissue evidence="2">Rhizome</tissue>
    </source>
</reference>
<evidence type="ECO:0000313" key="3">
    <source>
        <dbReference type="Proteomes" id="UP000734854"/>
    </source>
</evidence>
<gene>
    <name evidence="2" type="ORF">ZIOFF_073456</name>
</gene>
<dbReference type="InterPro" id="IPR044171">
    <property type="entry name" value="LAX2-like"/>
</dbReference>
<dbReference type="Proteomes" id="UP000734854">
    <property type="component" value="Unassembled WGS sequence"/>
</dbReference>
<dbReference type="EMBL" id="JACMSC010000022">
    <property type="protein sequence ID" value="KAG6468763.1"/>
    <property type="molecule type" value="Genomic_DNA"/>
</dbReference>
<dbReference type="AlphaFoldDB" id="A0A8J5EMF3"/>
<name>A0A8J5EMF3_ZINOF</name>
<keyword evidence="3" id="KW-1185">Reference proteome</keyword>
<evidence type="ECO:0000313" key="2">
    <source>
        <dbReference type="EMBL" id="KAG6468763.1"/>
    </source>
</evidence>
<proteinExistence type="predicted"/>
<evidence type="ECO:0000256" key="1">
    <source>
        <dbReference type="SAM" id="MobiDB-lite"/>
    </source>
</evidence>
<protein>
    <submittedName>
        <fullName evidence="2">Uncharacterized protein</fullName>
    </submittedName>
</protein>
<organism evidence="2 3">
    <name type="scientific">Zingiber officinale</name>
    <name type="common">Ginger</name>
    <name type="synonym">Amomum zingiber</name>
    <dbReference type="NCBI Taxonomy" id="94328"/>
    <lineage>
        <taxon>Eukaryota</taxon>
        <taxon>Viridiplantae</taxon>
        <taxon>Streptophyta</taxon>
        <taxon>Embryophyta</taxon>
        <taxon>Tracheophyta</taxon>
        <taxon>Spermatophyta</taxon>
        <taxon>Magnoliopsida</taxon>
        <taxon>Liliopsida</taxon>
        <taxon>Zingiberales</taxon>
        <taxon>Zingiberaceae</taxon>
        <taxon>Zingiber</taxon>
    </lineage>
</organism>
<dbReference type="PANTHER" id="PTHR47290">
    <property type="entry name" value="RING FINGER PROTEIN"/>
    <property type="match status" value="1"/>
</dbReference>
<dbReference type="OrthoDB" id="1932457at2759"/>
<accession>A0A8J5EMF3</accession>
<feature type="compositionally biased region" description="Low complexity" evidence="1">
    <location>
        <begin position="86"/>
        <end position="102"/>
    </location>
</feature>